<dbReference type="InterPro" id="IPR013373">
    <property type="entry name" value="Flagellin/pilin_N_arc"/>
</dbReference>
<gene>
    <name evidence="2" type="ORF">ACFQJ4_08450</name>
</gene>
<protein>
    <submittedName>
        <fullName evidence="2">Type IV pilin</fullName>
    </submittedName>
</protein>
<dbReference type="NCBIfam" id="TIGR02537">
    <property type="entry name" value="arch_flag_Nterm"/>
    <property type="match status" value="1"/>
</dbReference>
<reference evidence="2 3" key="1">
    <citation type="journal article" date="2019" name="Int. J. Syst. Evol. Microbiol.">
        <title>The Global Catalogue of Microorganisms (GCM) 10K type strain sequencing project: providing services to taxonomists for standard genome sequencing and annotation.</title>
        <authorList>
            <consortium name="The Broad Institute Genomics Platform"/>
            <consortium name="The Broad Institute Genome Sequencing Center for Infectious Disease"/>
            <person name="Wu L."/>
            <person name="Ma J."/>
        </authorList>
    </citation>
    <scope>NUCLEOTIDE SEQUENCE [LARGE SCALE GENOMIC DNA]</scope>
    <source>
        <strain evidence="2 3">DT85</strain>
    </source>
</reference>
<dbReference type="GeneID" id="79267032"/>
<name>A0ABD5ZP79_9EURY</name>
<proteinExistence type="predicted"/>
<keyword evidence="3" id="KW-1185">Reference proteome</keyword>
<accession>A0ABD5ZP79</accession>
<evidence type="ECO:0000313" key="2">
    <source>
        <dbReference type="EMBL" id="MFC7235339.1"/>
    </source>
</evidence>
<sequence length="157" mass="15724">MSARRERAFSPLVGLVCLVAVTVAASAAVGAAALSVAPPDPAPTAALSVTATDDGRVTLLHRGGAPLAVGDLRLELSVDGEPLTYQPPVPFVGAAGYRGAPGGPFNAAAEGTWTAGERATLRVAGTNDPALRAGARLTVEVWSGGIRAARVSTTVQD</sequence>
<comment type="caution">
    <text evidence="2">The sequence shown here is derived from an EMBL/GenBank/DDBJ whole genome shotgun (WGS) entry which is preliminary data.</text>
</comment>
<dbReference type="EMBL" id="JBHTAP010000001">
    <property type="protein sequence ID" value="MFC7235339.1"/>
    <property type="molecule type" value="Genomic_DNA"/>
</dbReference>
<organism evidence="2 3">
    <name type="scientific">Halosegnis marinus</name>
    <dbReference type="NCBI Taxonomy" id="3034023"/>
    <lineage>
        <taxon>Archaea</taxon>
        <taxon>Methanobacteriati</taxon>
        <taxon>Methanobacteriota</taxon>
        <taxon>Stenosarchaea group</taxon>
        <taxon>Halobacteria</taxon>
        <taxon>Halobacteriales</taxon>
        <taxon>Natronomonadaceae</taxon>
        <taxon>Halosegnis</taxon>
    </lineage>
</organism>
<dbReference type="InterPro" id="IPR012859">
    <property type="entry name" value="Pilin_N_archaeal"/>
</dbReference>
<dbReference type="AlphaFoldDB" id="A0ABD5ZP79"/>
<feature type="domain" description="Archaeal Type IV pilin N-terminal" evidence="1">
    <location>
        <begin position="7"/>
        <end position="79"/>
    </location>
</feature>
<evidence type="ECO:0000313" key="3">
    <source>
        <dbReference type="Proteomes" id="UP001596398"/>
    </source>
</evidence>
<dbReference type="Pfam" id="PF07790">
    <property type="entry name" value="Pilin_N"/>
    <property type="match status" value="1"/>
</dbReference>
<evidence type="ECO:0000259" key="1">
    <source>
        <dbReference type="Pfam" id="PF07790"/>
    </source>
</evidence>
<dbReference type="Proteomes" id="UP001596398">
    <property type="component" value="Unassembled WGS sequence"/>
</dbReference>
<dbReference type="RefSeq" id="WP_276233469.1">
    <property type="nucleotide sequence ID" value="NZ_CP119802.1"/>
</dbReference>